<organism evidence="1 2">
    <name type="scientific">Sorangium cellulosum</name>
    <name type="common">Polyangium cellulosum</name>
    <dbReference type="NCBI Taxonomy" id="56"/>
    <lineage>
        <taxon>Bacteria</taxon>
        <taxon>Pseudomonadati</taxon>
        <taxon>Myxococcota</taxon>
        <taxon>Polyangia</taxon>
        <taxon>Polyangiales</taxon>
        <taxon>Polyangiaceae</taxon>
        <taxon>Sorangium</taxon>
    </lineage>
</organism>
<dbReference type="EMBL" id="CP012673">
    <property type="protein sequence ID" value="AUX40177.1"/>
    <property type="molecule type" value="Genomic_DNA"/>
</dbReference>
<dbReference type="RefSeq" id="WP_104978027.1">
    <property type="nucleotide sequence ID" value="NZ_CP012673.1"/>
</dbReference>
<evidence type="ECO:0000313" key="1">
    <source>
        <dbReference type="EMBL" id="AUX40177.1"/>
    </source>
</evidence>
<reference evidence="1 2" key="1">
    <citation type="submission" date="2015-09" db="EMBL/GenBank/DDBJ databases">
        <title>Sorangium comparison.</title>
        <authorList>
            <person name="Zaburannyi N."/>
            <person name="Bunk B."/>
            <person name="Overmann J."/>
            <person name="Mueller R."/>
        </authorList>
    </citation>
    <scope>NUCLEOTIDE SEQUENCE [LARGE SCALE GENOMIC DNA]</scope>
    <source>
        <strain evidence="1 2">So ce26</strain>
    </source>
</reference>
<accession>A0A2L0ELL0</accession>
<sequence length="76" mass="8070">MTGAALDLDRLLKLRLLVARFGEMDLAKAGESAAERFAERAGDKKLQTEEQLDAALAGLRDACARLIGAGKKAVLS</sequence>
<dbReference type="AlphaFoldDB" id="A0A2L0ELL0"/>
<dbReference type="Proteomes" id="UP000238348">
    <property type="component" value="Chromosome"/>
</dbReference>
<proteinExistence type="predicted"/>
<evidence type="ECO:0000313" key="2">
    <source>
        <dbReference type="Proteomes" id="UP000238348"/>
    </source>
</evidence>
<dbReference type="OrthoDB" id="3201900at2"/>
<name>A0A2L0ELL0_SORCE</name>
<gene>
    <name evidence="1" type="ORF">SOCE26_015760</name>
</gene>
<protein>
    <submittedName>
        <fullName evidence="1">Uncharacterized protein</fullName>
    </submittedName>
</protein>